<dbReference type="VEuPathDB" id="MicrosporidiaDB:M153_1381000730"/>
<comment type="caution">
    <text evidence="1">The sequence shown here is derived from an EMBL/GenBank/DDBJ whole genome shotgun (WGS) entry which is preliminary data.</text>
</comment>
<dbReference type="AlphaFoldDB" id="A0A0R0LUV1"/>
<dbReference type="EMBL" id="LGUB01000459">
    <property type="protein sequence ID" value="KRH93165.1"/>
    <property type="molecule type" value="Genomic_DNA"/>
</dbReference>
<gene>
    <name evidence="1" type="ORF">M153_1381000730</name>
</gene>
<accession>A0A0R0LUV1</accession>
<reference evidence="1 2" key="1">
    <citation type="submission" date="2015-07" db="EMBL/GenBank/DDBJ databases">
        <title>The genome of Pseudoloma neurophilia, a relevant intracellular parasite of the zebrafish.</title>
        <authorList>
            <person name="Ndikumana S."/>
            <person name="Pelin A."/>
            <person name="Sanders J."/>
            <person name="Corradi N."/>
        </authorList>
    </citation>
    <scope>NUCLEOTIDE SEQUENCE [LARGE SCALE GENOMIC DNA]</scope>
    <source>
        <strain evidence="1 2">MK1</strain>
    </source>
</reference>
<organism evidence="1 2">
    <name type="scientific">Pseudoloma neurophilia</name>
    <dbReference type="NCBI Taxonomy" id="146866"/>
    <lineage>
        <taxon>Eukaryota</taxon>
        <taxon>Fungi</taxon>
        <taxon>Fungi incertae sedis</taxon>
        <taxon>Microsporidia</taxon>
        <taxon>Pseudoloma</taxon>
    </lineage>
</organism>
<keyword evidence="2" id="KW-1185">Reference proteome</keyword>
<proteinExistence type="predicted"/>
<protein>
    <submittedName>
        <fullName evidence="1">Transposable element</fullName>
    </submittedName>
</protein>
<name>A0A0R0LUV1_9MICR</name>
<evidence type="ECO:0000313" key="1">
    <source>
        <dbReference type="EMBL" id="KRH93165.1"/>
    </source>
</evidence>
<evidence type="ECO:0000313" key="2">
    <source>
        <dbReference type="Proteomes" id="UP000051530"/>
    </source>
</evidence>
<dbReference type="Proteomes" id="UP000051530">
    <property type="component" value="Unassembled WGS sequence"/>
</dbReference>
<sequence>MNFLSVSCSISSFSVLIISIKDSFTTPLEEHQQNILASFNIFKFKIEITSLLIQQVKRLLGSFNSKSRFNDWWSFLIIDYECKALNFSTAYTTAKPYFSATE</sequence>